<organism evidence="2 3">
    <name type="scientific">Lederbergia galactosidilytica</name>
    <dbReference type="NCBI Taxonomy" id="217031"/>
    <lineage>
        <taxon>Bacteria</taxon>
        <taxon>Bacillati</taxon>
        <taxon>Bacillota</taxon>
        <taxon>Bacilli</taxon>
        <taxon>Bacillales</taxon>
        <taxon>Bacillaceae</taxon>
        <taxon>Lederbergia</taxon>
    </lineage>
</organism>
<dbReference type="InterPro" id="IPR002575">
    <property type="entry name" value="Aminoglycoside_PTrfase"/>
</dbReference>
<dbReference type="SUPFAM" id="SSF56112">
    <property type="entry name" value="Protein kinase-like (PK-like)"/>
    <property type="match status" value="1"/>
</dbReference>
<dbReference type="Pfam" id="PF01636">
    <property type="entry name" value="APH"/>
    <property type="match status" value="1"/>
</dbReference>
<dbReference type="InterPro" id="IPR011009">
    <property type="entry name" value="Kinase-like_dom_sf"/>
</dbReference>
<dbReference type="PATRIC" id="fig|217031.4.peg.6058"/>
<dbReference type="EMBL" id="LGPB01000125">
    <property type="protein sequence ID" value="KRG11444.1"/>
    <property type="molecule type" value="Genomic_DNA"/>
</dbReference>
<dbReference type="PANTHER" id="PTHR39179">
    <property type="entry name" value="SPORE COAT PROTEIN I"/>
    <property type="match status" value="1"/>
</dbReference>
<evidence type="ECO:0000313" key="2">
    <source>
        <dbReference type="EMBL" id="KRG11444.1"/>
    </source>
</evidence>
<accession>A0A0Q9Y3I1</accession>
<dbReference type="GO" id="GO:0042601">
    <property type="term" value="C:endospore-forming forespore"/>
    <property type="evidence" value="ECO:0007669"/>
    <property type="project" value="TreeGrafter"/>
</dbReference>
<dbReference type="Proteomes" id="UP000053881">
    <property type="component" value="Unassembled WGS sequence"/>
</dbReference>
<dbReference type="PANTHER" id="PTHR39179:SF3">
    <property type="entry name" value="COTS-RELATED PROTEIN"/>
    <property type="match status" value="1"/>
</dbReference>
<dbReference type="InterPro" id="IPR047175">
    <property type="entry name" value="CotS-like"/>
</dbReference>
<feature type="domain" description="Aminoglycoside phosphotransferase" evidence="1">
    <location>
        <begin position="36"/>
        <end position="240"/>
    </location>
</feature>
<evidence type="ECO:0000313" key="3">
    <source>
        <dbReference type="Proteomes" id="UP000053881"/>
    </source>
</evidence>
<name>A0A0Q9Y3I1_9BACI</name>
<dbReference type="Gene3D" id="3.90.1200.10">
    <property type="match status" value="1"/>
</dbReference>
<comment type="caution">
    <text evidence="2">The sequence shown here is derived from an EMBL/GenBank/DDBJ whole genome shotgun (WGS) entry which is preliminary data.</text>
</comment>
<sequence length="324" mass="38822">MNKDFFEERDGMKRRLLLLLKENFDLPFIRINPIKNMVWKVSTQNQDWILKGFSSLETFKRQVSFTEQLKKSGFTQIYSFHPKPFVQENKVFGLIQFIEAKKGQKVSYSHESDIRDVCFLLRKYHHATTNLSNVVKEQIPVFEQINKWKKRLIDYRYTLPLYSQNPLRSHLNYFAELGEWALDKLQNQAAFFKEEPNCIIHGDVASHNFIRDKNGQLWLIDFDLIALAPPHIDYLQLSNRVLPHLGWDVERLFSFQTLQPFKTKEAFLTALVYPTDIFREWLHFTRSHTLEQRRRWSTMEALLLKQFKERIKFSKEIMKKVKSI</sequence>
<protein>
    <recommendedName>
        <fullName evidence="1">Aminoglycoside phosphotransferase domain-containing protein</fullName>
    </recommendedName>
</protein>
<reference evidence="2 3" key="1">
    <citation type="submission" date="2015-06" db="EMBL/GenBank/DDBJ databases">
        <title>Genome sequencing project of Bacillus galactosidilyticus PL133.</title>
        <authorList>
            <person name="Gaiero J."/>
            <person name="Nicol R."/>
            <person name="Habash M."/>
        </authorList>
    </citation>
    <scope>NUCLEOTIDE SEQUENCE [LARGE SCALE GENOMIC DNA]</scope>
    <source>
        <strain evidence="2 3">PL133</strain>
    </source>
</reference>
<proteinExistence type="predicted"/>
<evidence type="ECO:0000259" key="1">
    <source>
        <dbReference type="Pfam" id="PF01636"/>
    </source>
</evidence>
<gene>
    <name evidence="2" type="ORF">ACA29_17885</name>
</gene>
<dbReference type="AlphaFoldDB" id="A0A0Q9Y3I1"/>